<comment type="caution">
    <text evidence="1">The sequence shown here is derived from an EMBL/GenBank/DDBJ whole genome shotgun (WGS) entry which is preliminary data.</text>
</comment>
<sequence length="61" mass="6840">MFQVTRLWRAFPEENEEVTEDLLSYESTRCLPWPANSFMVSATDPGGAQGGVLRPIHVNST</sequence>
<evidence type="ECO:0000313" key="1">
    <source>
        <dbReference type="EMBL" id="RDD87601.1"/>
    </source>
</evidence>
<evidence type="ECO:0000313" key="2">
    <source>
        <dbReference type="Proteomes" id="UP000253742"/>
    </source>
</evidence>
<dbReference type="AlphaFoldDB" id="A0A369V4B3"/>
<name>A0A369V4B3_9ACTN</name>
<proteinExistence type="predicted"/>
<gene>
    <name evidence="1" type="ORF">DVZ84_18410</name>
</gene>
<reference evidence="1 2" key="1">
    <citation type="submission" date="2018-07" db="EMBL/GenBank/DDBJ databases">
        <title>Genome guided investigation of antibiotics producing actinomycetales strain isolated from a Macau mangrove ecosystem.</title>
        <authorList>
            <person name="Hu D."/>
        </authorList>
    </citation>
    <scope>NUCLEOTIDE SEQUENCE [LARGE SCALE GENOMIC DNA]</scope>
    <source>
        <strain evidence="1 2">2297</strain>
    </source>
</reference>
<accession>A0A369V4B3</accession>
<dbReference type="Proteomes" id="UP000253742">
    <property type="component" value="Unassembled WGS sequence"/>
</dbReference>
<protein>
    <submittedName>
        <fullName evidence="1">Uncharacterized protein</fullName>
    </submittedName>
</protein>
<dbReference type="EMBL" id="QQBH01000011">
    <property type="protein sequence ID" value="RDD87601.1"/>
    <property type="molecule type" value="Genomic_DNA"/>
</dbReference>
<organism evidence="1 2">
    <name type="scientific">Streptomyces parvulus</name>
    <dbReference type="NCBI Taxonomy" id="146923"/>
    <lineage>
        <taxon>Bacteria</taxon>
        <taxon>Bacillati</taxon>
        <taxon>Actinomycetota</taxon>
        <taxon>Actinomycetes</taxon>
        <taxon>Kitasatosporales</taxon>
        <taxon>Streptomycetaceae</taxon>
        <taxon>Streptomyces</taxon>
    </lineage>
</organism>